<dbReference type="Proteomes" id="UP000309997">
    <property type="component" value="Unassembled WGS sequence"/>
</dbReference>
<accession>A0ACC4BXK1</accession>
<protein>
    <submittedName>
        <fullName evidence="1">Uncharacterized protein</fullName>
    </submittedName>
</protein>
<evidence type="ECO:0000313" key="1">
    <source>
        <dbReference type="EMBL" id="KAL3582894.1"/>
    </source>
</evidence>
<comment type="caution">
    <text evidence="1">The sequence shown here is derived from an EMBL/GenBank/DDBJ whole genome shotgun (WGS) entry which is preliminary data.</text>
</comment>
<evidence type="ECO:0000313" key="2">
    <source>
        <dbReference type="Proteomes" id="UP000309997"/>
    </source>
</evidence>
<gene>
    <name evidence="1" type="ORF">D5086_017226</name>
</gene>
<reference evidence="1 2" key="1">
    <citation type="journal article" date="2024" name="Plant Biotechnol. J.">
        <title>Genome and CRISPR/Cas9 system of a widespread forest tree (Populus alba) in the world.</title>
        <authorList>
            <person name="Liu Y.J."/>
            <person name="Jiang P.F."/>
            <person name="Han X.M."/>
            <person name="Li X.Y."/>
            <person name="Wang H.M."/>
            <person name="Wang Y.J."/>
            <person name="Wang X.X."/>
            <person name="Zeng Q.Y."/>
        </authorList>
    </citation>
    <scope>NUCLEOTIDE SEQUENCE [LARGE SCALE GENOMIC DNA]</scope>
    <source>
        <strain evidence="2">cv. PAL-ZL1</strain>
    </source>
</reference>
<keyword evidence="2" id="KW-1185">Reference proteome</keyword>
<name>A0ACC4BXK1_POPAL</name>
<dbReference type="EMBL" id="RCHU02000008">
    <property type="protein sequence ID" value="KAL3582894.1"/>
    <property type="molecule type" value="Genomic_DNA"/>
</dbReference>
<proteinExistence type="predicted"/>
<sequence>MSKNSSYRENETVQLFEIFKKFKRFQLRFFEPSLGVLGFFFVTVCVIFCFFYLDYRAVIVKEFIVPGKSERFMWLQLNGSGKNKRVEFLEEEGNGCDLFDGDWAWDEKYPLYQSKDCRFLDQGFRCTENGRPDLFYTKWRWQPKHCNLPRFDAKMMLEKLRNKRLVFAGDSIGRNQWESLLCMLSSAIPNEDSIYEVNGSPITKHKGFLIFKFKDYNCTVEYYRSPFLVLQSRPPAGSPQKVRLTLKLDRMDWNSVKWRSADVLVLNMGHWWNYEKTIRGGSYFQEGEEVKLEMGVEDAYKKSIETVVNWIQLEVNASKTHVFFRTFAPVHFRGGDWRTGGNCHLETLPELGSSLVPSETWTQFKIVTDVFSAYSNQAAEFSILNVTGMTARRKDGHSSLYYQGSNPAPLHRQDCSHWCLPGVPDSWNELLYALFLKHGAKQTFNLSSSRAQLRDDLQEYARILVIGAGGLGCELLKDLALSGFKNLEVIDMDRIEVTNLNRQFLFRLEDVGKPKAEVAAKRVMERVSGVNIVPHFCRIEDKEIDFYKDFIIIVLGLDSIEARSYINAVACGFLEYDSDDNPIEETVKPMVDGGTEGFKGHARVIIPGSTPCFECTIWLFPPQVKFPLCTLAETPRTAAHCIEYAHLIKWDEVHSGKTFDPDDPEHMKWVYTEAVKRAELFGIQGVTYSLTQGVVKNIIPAIASTNAIISAACTLETLKLASGCSKTLSNYLTYNGVEGLHIKVTEFVKDKDCLVCGPGVLLELDTSVTLQKFIDMLEEHPKLLLSKASVRHRATNLYMQAPPVLEEMTRSNLNLPLFELVGKVPKDIIHVTGTTSKDDKKTSCLRKLCLVFKGADAVTDLDMAALAFQEESSVFKYEVSSHQASGKMLNDASTQGRGGPKRLISLFILYDYLTQSSLAAERELFFLGVLAMEMAMELDDDLFFADLSKQISLLIMDDDDEVPSVSFQAFSRGNYPSAPSHFMNEQNCRRESCKGTGVFIPKSSQPRRKHRQGRYSQKSNNRHHDNTRVVSQVSYSNAFKSKKS</sequence>
<organism evidence="1 2">
    <name type="scientific">Populus alba</name>
    <name type="common">White poplar</name>
    <dbReference type="NCBI Taxonomy" id="43335"/>
    <lineage>
        <taxon>Eukaryota</taxon>
        <taxon>Viridiplantae</taxon>
        <taxon>Streptophyta</taxon>
        <taxon>Embryophyta</taxon>
        <taxon>Tracheophyta</taxon>
        <taxon>Spermatophyta</taxon>
        <taxon>Magnoliopsida</taxon>
        <taxon>eudicotyledons</taxon>
        <taxon>Gunneridae</taxon>
        <taxon>Pentapetalae</taxon>
        <taxon>rosids</taxon>
        <taxon>fabids</taxon>
        <taxon>Malpighiales</taxon>
        <taxon>Salicaceae</taxon>
        <taxon>Saliceae</taxon>
        <taxon>Populus</taxon>
    </lineage>
</organism>